<dbReference type="Proteomes" id="UP000198670">
    <property type="component" value="Unassembled WGS sequence"/>
</dbReference>
<dbReference type="Pfam" id="PF01547">
    <property type="entry name" value="SBP_bac_1"/>
    <property type="match status" value="1"/>
</dbReference>
<accession>A0A1I3S2G5</accession>
<comment type="subcellular location">
    <subcellularLocation>
        <location evidence="1">Periplasm</location>
    </subcellularLocation>
</comment>
<comment type="similarity">
    <text evidence="2">Belongs to the bacterial solute-binding protein 1 family.</text>
</comment>
<organism evidence="3 4">
    <name type="scientific">Parapedobacter indicus</name>
    <dbReference type="NCBI Taxonomy" id="1477437"/>
    <lineage>
        <taxon>Bacteria</taxon>
        <taxon>Pseudomonadati</taxon>
        <taxon>Bacteroidota</taxon>
        <taxon>Sphingobacteriia</taxon>
        <taxon>Sphingobacteriales</taxon>
        <taxon>Sphingobacteriaceae</taxon>
        <taxon>Parapedobacter</taxon>
    </lineage>
</organism>
<evidence type="ECO:0000313" key="4">
    <source>
        <dbReference type="Proteomes" id="UP000198670"/>
    </source>
</evidence>
<reference evidence="3 4" key="1">
    <citation type="submission" date="2016-10" db="EMBL/GenBank/DDBJ databases">
        <authorList>
            <person name="de Groot N.N."/>
        </authorList>
    </citation>
    <scope>NUCLEOTIDE SEQUENCE [LARGE SCALE GENOMIC DNA]</scope>
    <source>
        <strain evidence="3 4">RK1</strain>
    </source>
</reference>
<evidence type="ECO:0000256" key="2">
    <source>
        <dbReference type="ARBA" id="ARBA00008520"/>
    </source>
</evidence>
<name>A0A1I3S2G5_9SPHI</name>
<dbReference type="PANTHER" id="PTHR43649">
    <property type="entry name" value="ARABINOSE-BINDING PROTEIN-RELATED"/>
    <property type="match status" value="1"/>
</dbReference>
<dbReference type="GO" id="GO:0042597">
    <property type="term" value="C:periplasmic space"/>
    <property type="evidence" value="ECO:0007669"/>
    <property type="project" value="UniProtKB-SubCell"/>
</dbReference>
<dbReference type="EMBL" id="FOQO01000010">
    <property type="protein sequence ID" value="SFJ51777.1"/>
    <property type="molecule type" value="Genomic_DNA"/>
</dbReference>
<dbReference type="InterPro" id="IPR050490">
    <property type="entry name" value="Bact_solute-bd_prot1"/>
</dbReference>
<dbReference type="AlphaFoldDB" id="A0A1I3S2G5"/>
<proteinExistence type="inferred from homology"/>
<evidence type="ECO:0000256" key="1">
    <source>
        <dbReference type="ARBA" id="ARBA00004418"/>
    </source>
</evidence>
<protein>
    <submittedName>
        <fullName evidence="3">Carbohydrate ABC transporter substrate-binding protein, CUT1 family</fullName>
    </submittedName>
</protein>
<evidence type="ECO:0000313" key="3">
    <source>
        <dbReference type="EMBL" id="SFJ51777.1"/>
    </source>
</evidence>
<dbReference type="RefSeq" id="WP_090629798.1">
    <property type="nucleotide sequence ID" value="NZ_FOQO01000010.1"/>
</dbReference>
<dbReference type="SUPFAM" id="SSF53850">
    <property type="entry name" value="Periplasmic binding protein-like II"/>
    <property type="match status" value="1"/>
</dbReference>
<dbReference type="OrthoDB" id="9811622at2"/>
<gene>
    <name evidence="3" type="ORF">SAMN05444682_110194</name>
</gene>
<dbReference type="STRING" id="1477437.SAMN05444682_110194"/>
<dbReference type="PANTHER" id="PTHR43649:SF12">
    <property type="entry name" value="DIACETYLCHITOBIOSE BINDING PROTEIN DASA"/>
    <property type="match status" value="1"/>
</dbReference>
<keyword evidence="4" id="KW-1185">Reference proteome</keyword>
<dbReference type="InterPro" id="IPR006059">
    <property type="entry name" value="SBP"/>
</dbReference>
<dbReference type="Gene3D" id="3.40.190.10">
    <property type="entry name" value="Periplasmic binding protein-like II"/>
    <property type="match status" value="2"/>
</dbReference>
<sequence length="385" mass="43117">MKKPITLRGITWNHSRGYTPLVAAAQRYGELHPEVSVTWDKRTLQEFADAPLDQLVPQYDLLIIDHPWVGRAAAVGLVLPLDSYLSGGVLRDQARHSVGFSHASYQYDGHQWALAIDAATPVASYRKDLLDKHDAALPTVWDDVLSLAKAGKVAVPSIPIDLLMYFYTFCLVVGQEPFLSEEEVVGQVSGIEALELMRSLWCLIDQRFFEMNPIRVAECMTAEAGYWYCPFSYGYSNYARTGYAANVLAYTDVVGFGTSDNKMRTTLGGTGLAVSATSRHQQTALDFATWITSGVIQSTLYAEAGGQPGHRSAWENERVNLSCNHFFKDTLPALDRAYVRPRYNGYLSFQDRAGEPLQRYLRHGGDPTRVLTEINTIYRESRKRL</sequence>